<evidence type="ECO:0000313" key="2">
    <source>
        <dbReference type="Proteomes" id="UP001060170"/>
    </source>
</evidence>
<comment type="caution">
    <text evidence="1">The sequence shown here is derived from an EMBL/GenBank/DDBJ whole genome shotgun (WGS) entry which is preliminary data.</text>
</comment>
<accession>A0ACC0ESH0</accession>
<keyword evidence="2" id="KW-1185">Reference proteome</keyword>
<dbReference type="Proteomes" id="UP001060170">
    <property type="component" value="Chromosome 3"/>
</dbReference>
<sequence length="701" mass="77407">MNPMKALTIRSVPASSAIELHRALGHPSLAYLKRAFPDSDLSNLECSVCDVPKMHRTPFSGSFPVASRTLESSTASSSPSDVISDNGGEFINNRFKQFYAQRGVQHIPSAPYTPQQNPFAERGNRTTIEKARTLLATSGLPLTWWGEAVTTSVYLENRSPNSSIKFSSPYELWHGTPPDLSHLVPFGCRAITYLEKHGRFSKFSPLGVEAIFLGYDEHHHSYKLWVLTLSKIIVTHHVKFSPSCFPALTSSTISPCTDTSLFDFDLTPAPAISSQSVTPTTNLKEIVSEEVIPSPVNEHEPPAPAPPVEPSLADPPITTKGYTYVPNYSVAPKDINSAIDPSNIIEGGRRGRALDPKTYGDILGRLDEEHWLMVVEVELNNITRHEVWVVAPLTPGAKPLDTVWVFKRKFNADGDLLKYKACLCVRGFRQIEGTDYGATFAPTGRPTTLRLVMGHDFEIHQMDVKCAFLNGVPDKDLFIKVPPGVGIELPPGHGLKLQKSLYGLKQSPRCWYQALKTFFTSINFLPATVNPCLFIHQDPSQFCCVFIHVDDLVIIGPDVDFFKAKIKARFEMEDLGECNWHTRLHGLTLGAVGGQLSTLVAYSDASHSSATQAYSFAGSAIIHNGLIGWQCAKMDNDAPSISTTESEYRACSETGQDILWVQQLLDCLRPLLHLSASHVTLYCDNQGALALLEDTVYQHRT</sequence>
<name>A0ACC0ESH0_9BASI</name>
<organism evidence="1 2">
    <name type="scientific">Puccinia striiformis f. sp. tritici</name>
    <dbReference type="NCBI Taxonomy" id="168172"/>
    <lineage>
        <taxon>Eukaryota</taxon>
        <taxon>Fungi</taxon>
        <taxon>Dikarya</taxon>
        <taxon>Basidiomycota</taxon>
        <taxon>Pucciniomycotina</taxon>
        <taxon>Pucciniomycetes</taxon>
        <taxon>Pucciniales</taxon>
        <taxon>Pucciniaceae</taxon>
        <taxon>Puccinia</taxon>
    </lineage>
</organism>
<reference evidence="2" key="1">
    <citation type="journal article" date="2018" name="BMC Genomics">
        <title>Genomic insights into host adaptation between the wheat stripe rust pathogen (Puccinia striiformis f. sp. tritici) and the barley stripe rust pathogen (Puccinia striiformis f. sp. hordei).</title>
        <authorList>
            <person name="Xia C."/>
            <person name="Wang M."/>
            <person name="Yin C."/>
            <person name="Cornejo O.E."/>
            <person name="Hulbert S.H."/>
            <person name="Chen X."/>
        </authorList>
    </citation>
    <scope>NUCLEOTIDE SEQUENCE [LARGE SCALE GENOMIC DNA]</scope>
    <source>
        <strain evidence="2">93-210</strain>
    </source>
</reference>
<dbReference type="EMBL" id="CM045867">
    <property type="protein sequence ID" value="KAI7959354.1"/>
    <property type="molecule type" value="Genomic_DNA"/>
</dbReference>
<gene>
    <name evidence="1" type="ORF">MJO28_003145</name>
</gene>
<proteinExistence type="predicted"/>
<reference evidence="1 2" key="3">
    <citation type="journal article" date="2022" name="Microbiol. Spectr.">
        <title>Folding features and dynamics of 3D genome architecture in plant fungal pathogens.</title>
        <authorList>
            <person name="Xia C."/>
        </authorList>
    </citation>
    <scope>NUCLEOTIDE SEQUENCE [LARGE SCALE GENOMIC DNA]</scope>
    <source>
        <strain evidence="1 2">93-210</strain>
    </source>
</reference>
<evidence type="ECO:0000313" key="1">
    <source>
        <dbReference type="EMBL" id="KAI7959354.1"/>
    </source>
</evidence>
<reference evidence="2" key="2">
    <citation type="journal article" date="2018" name="Mol. Plant Microbe Interact.">
        <title>Genome sequence resources for the wheat stripe rust pathogen (Puccinia striiformis f. sp. tritici) and the barley stripe rust pathogen (Puccinia striiformis f. sp. hordei).</title>
        <authorList>
            <person name="Xia C."/>
            <person name="Wang M."/>
            <person name="Yin C."/>
            <person name="Cornejo O.E."/>
            <person name="Hulbert S.H."/>
            <person name="Chen X."/>
        </authorList>
    </citation>
    <scope>NUCLEOTIDE SEQUENCE [LARGE SCALE GENOMIC DNA]</scope>
    <source>
        <strain evidence="2">93-210</strain>
    </source>
</reference>
<protein>
    <submittedName>
        <fullName evidence="1">Uncharacterized protein</fullName>
    </submittedName>
</protein>